<dbReference type="InterPro" id="IPR006026">
    <property type="entry name" value="Peptidase_Metallo"/>
</dbReference>
<dbReference type="PROSITE" id="PS51864">
    <property type="entry name" value="ASTACIN"/>
    <property type="match status" value="1"/>
</dbReference>
<evidence type="ECO:0000256" key="9">
    <source>
        <dbReference type="RuleBase" id="RU361183"/>
    </source>
</evidence>
<feature type="active site" evidence="8">
    <location>
        <position position="198"/>
    </location>
</feature>
<keyword evidence="1 8" id="KW-0645">Protease</keyword>
<dbReference type="Gene3D" id="3.40.390.10">
    <property type="entry name" value="Collagenase (Catalytic Domain)"/>
    <property type="match status" value="1"/>
</dbReference>
<evidence type="ECO:0000256" key="7">
    <source>
        <dbReference type="PROSITE-ProRule" id="PRU00076"/>
    </source>
</evidence>
<keyword evidence="5 8" id="KW-0482">Metalloprotease</keyword>
<evidence type="ECO:0000256" key="2">
    <source>
        <dbReference type="ARBA" id="ARBA00022723"/>
    </source>
</evidence>
<feature type="domain" description="EGF-like" evidence="11">
    <location>
        <begin position="509"/>
        <end position="546"/>
    </location>
</feature>
<dbReference type="InterPro" id="IPR001881">
    <property type="entry name" value="EGF-like_Ca-bd_dom"/>
</dbReference>
<dbReference type="EMBL" id="OU015566">
    <property type="protein sequence ID" value="CAG5104802.1"/>
    <property type="molecule type" value="Genomic_DNA"/>
</dbReference>
<proteinExistence type="predicted"/>
<dbReference type="InterPro" id="IPR000152">
    <property type="entry name" value="EGF-type_Asp/Asn_hydroxyl_site"/>
</dbReference>
<dbReference type="InterPro" id="IPR001506">
    <property type="entry name" value="Peptidase_M12A"/>
</dbReference>
<keyword evidence="2 8" id="KW-0479">Metal-binding</keyword>
<dbReference type="PROSITE" id="PS50026">
    <property type="entry name" value="EGF_3"/>
    <property type="match status" value="2"/>
</dbReference>
<dbReference type="SUPFAM" id="SSF57196">
    <property type="entry name" value="EGF/Laminin"/>
    <property type="match status" value="1"/>
</dbReference>
<dbReference type="InterPro" id="IPR018097">
    <property type="entry name" value="EGF_Ca-bd_CS"/>
</dbReference>
<dbReference type="PANTHER" id="PTHR10127">
    <property type="entry name" value="DISCOIDIN, CUB, EGF, LAMININ , AND ZINC METALLOPROTEASE DOMAIN CONTAINING"/>
    <property type="match status" value="1"/>
</dbReference>
<keyword evidence="6" id="KW-1015">Disulfide bond</keyword>
<dbReference type="Proteomes" id="UP001158576">
    <property type="component" value="Chromosome 1"/>
</dbReference>
<evidence type="ECO:0000256" key="5">
    <source>
        <dbReference type="ARBA" id="ARBA00023049"/>
    </source>
</evidence>
<dbReference type="InterPro" id="IPR000742">
    <property type="entry name" value="EGF"/>
</dbReference>
<evidence type="ECO:0000259" key="11">
    <source>
        <dbReference type="PROSITE" id="PS50026"/>
    </source>
</evidence>
<dbReference type="PROSITE" id="PS01187">
    <property type="entry name" value="EGF_CA"/>
    <property type="match status" value="1"/>
</dbReference>
<dbReference type="SMART" id="SM00179">
    <property type="entry name" value="EGF_CA"/>
    <property type="match status" value="2"/>
</dbReference>
<dbReference type="Pfam" id="PF01400">
    <property type="entry name" value="Astacin"/>
    <property type="match status" value="1"/>
</dbReference>
<evidence type="ECO:0000313" key="14">
    <source>
        <dbReference type="Proteomes" id="UP001158576"/>
    </source>
</evidence>
<gene>
    <name evidence="13" type="ORF">OKIOD_LOCUS10321</name>
</gene>
<feature type="domain" description="Peptidase M12A" evidence="12">
    <location>
        <begin position="59"/>
        <end position="297"/>
    </location>
</feature>
<dbReference type="PROSITE" id="PS00010">
    <property type="entry name" value="ASX_HYDROXYL"/>
    <property type="match status" value="2"/>
</dbReference>
<name>A0ABN7SNA5_OIKDI</name>
<keyword evidence="4 8" id="KW-0862">Zinc</keyword>
<accession>A0ABN7SNA5</accession>
<evidence type="ECO:0000256" key="6">
    <source>
        <dbReference type="ARBA" id="ARBA00023157"/>
    </source>
</evidence>
<feature type="binding site" evidence="8">
    <location>
        <position position="197"/>
    </location>
    <ligand>
        <name>Zn(2+)</name>
        <dbReference type="ChEBI" id="CHEBI:29105"/>
        <note>catalytic</note>
    </ligand>
</feature>
<protein>
    <recommendedName>
        <fullName evidence="9">Metalloendopeptidase</fullName>
        <ecNumber evidence="9">3.4.24.-</ecNumber>
    </recommendedName>
</protein>
<evidence type="ECO:0000256" key="4">
    <source>
        <dbReference type="ARBA" id="ARBA00022833"/>
    </source>
</evidence>
<dbReference type="SMART" id="SM00181">
    <property type="entry name" value="EGF"/>
    <property type="match status" value="2"/>
</dbReference>
<keyword evidence="14" id="KW-1185">Reference proteome</keyword>
<dbReference type="SMART" id="SM00235">
    <property type="entry name" value="ZnMc"/>
    <property type="match status" value="1"/>
</dbReference>
<comment type="cofactor">
    <cofactor evidence="8 9">
        <name>Zn(2+)</name>
        <dbReference type="ChEBI" id="CHEBI:29105"/>
    </cofactor>
    <text evidence="8 9">Binds 1 zinc ion per subunit.</text>
</comment>
<evidence type="ECO:0000313" key="13">
    <source>
        <dbReference type="EMBL" id="CAG5104802.1"/>
    </source>
</evidence>
<dbReference type="PRINTS" id="PR00480">
    <property type="entry name" value="ASTACIN"/>
</dbReference>
<feature type="region of interest" description="Disordered" evidence="10">
    <location>
        <begin position="675"/>
        <end position="732"/>
    </location>
</feature>
<evidence type="ECO:0000259" key="12">
    <source>
        <dbReference type="PROSITE" id="PS51864"/>
    </source>
</evidence>
<keyword evidence="7" id="KW-0245">EGF-like domain</keyword>
<dbReference type="EC" id="3.4.24.-" evidence="9"/>
<comment type="caution">
    <text evidence="7">Lacks conserved residue(s) required for the propagation of feature annotation.</text>
</comment>
<dbReference type="Gene3D" id="2.10.25.10">
    <property type="entry name" value="Laminin"/>
    <property type="match status" value="2"/>
</dbReference>
<feature type="binding site" evidence="8">
    <location>
        <position position="207"/>
    </location>
    <ligand>
        <name>Zn(2+)</name>
        <dbReference type="ChEBI" id="CHEBI:29105"/>
        <note>catalytic</note>
    </ligand>
</feature>
<reference evidence="13 14" key="1">
    <citation type="submission" date="2021-04" db="EMBL/GenBank/DDBJ databases">
        <authorList>
            <person name="Bliznina A."/>
        </authorList>
    </citation>
    <scope>NUCLEOTIDE SEQUENCE [LARGE SCALE GENOMIC DNA]</scope>
</reference>
<dbReference type="SUPFAM" id="SSF55486">
    <property type="entry name" value="Metalloproteases ('zincins'), catalytic domain"/>
    <property type="match status" value="1"/>
</dbReference>
<organism evidence="13 14">
    <name type="scientific">Oikopleura dioica</name>
    <name type="common">Tunicate</name>
    <dbReference type="NCBI Taxonomy" id="34765"/>
    <lineage>
        <taxon>Eukaryota</taxon>
        <taxon>Metazoa</taxon>
        <taxon>Chordata</taxon>
        <taxon>Tunicata</taxon>
        <taxon>Appendicularia</taxon>
        <taxon>Copelata</taxon>
        <taxon>Oikopleuridae</taxon>
        <taxon>Oikopleura</taxon>
    </lineage>
</organism>
<feature type="binding site" evidence="8">
    <location>
        <position position="201"/>
    </location>
    <ligand>
        <name>Zn(2+)</name>
        <dbReference type="ChEBI" id="CHEBI:29105"/>
        <note>catalytic</note>
    </ligand>
</feature>
<dbReference type="CDD" id="cd00054">
    <property type="entry name" value="EGF_CA"/>
    <property type="match status" value="1"/>
</dbReference>
<evidence type="ECO:0000256" key="10">
    <source>
        <dbReference type="SAM" id="MobiDB-lite"/>
    </source>
</evidence>
<feature type="domain" description="EGF-like" evidence="11">
    <location>
        <begin position="467"/>
        <end position="505"/>
    </location>
</feature>
<evidence type="ECO:0000256" key="3">
    <source>
        <dbReference type="ARBA" id="ARBA00022801"/>
    </source>
</evidence>
<dbReference type="InterPro" id="IPR024079">
    <property type="entry name" value="MetalloPept_cat_dom_sf"/>
</dbReference>
<sequence>MKILATLEILRGLQANDSIGLKWTQLNSRSYDQSLLRPAGCTGSFLSATYKSSLDGPARGVTANFPRWTSLETGGPIIVPYFVHQSVGHFGGLIRNSLKSLEEDLGCFAITEISNEEIGTIATKAKYKNGVVFIKNVGCFSSVGVDPGQHHNTTTQVNGVYNSITEFGVPEGWQVISLDGTLDQPDCTGKSPGTVQHEMLHALGVFHEHQRPDVDLMINYDRTSLPKNHFNYRPLKHSEWFDMSSPFEVESVMTYCSRCFPGETQPVLSLKGTGEEFGMAYRVTTTDAMQIHHTYCKTDPEIGKIFSPKQTIECKSKDKLGFSRKIFADRLCDNIPDCGGFEDEISDDRALTKCKLLQPNTEKGCCGAINFFNPRTGPLKCIIDGGQYNNRDFWKCDDGGAIAYLDGRWAKFNHWPINEYDNYESFIISDATCPPINERWKKWFPVGNQWSLRPNEFSLCFWDGTDDPNQCDEKPCDENAICTDLHETYNCKCNEFYTGDGKTCTFIPEIDECSDGTHKCDVNANCTDNRYDYTCQCKDGFKDNVEGDAPGRSCVAEDTCCDLIEAKMWSSKPPGKSITCTRHVTKTIYGRPVWDCDENDFTIQFEPQFDKFILFDNEKFLTDSCVSCKKYSTSVTTTTEKPTTTKTTTTTKQTTKTTTTKPKTTTTTKATTKTTTTKPKTTTTTKATTKTTTTQPKTTTTTKATTKTATTQEKTTTTDEVPTTTTTTTTTTSDEETTTTTARCTAHDRGHCFADPCDCTDDVIDGIIASEKSFISRKAMVPLYLGNNGFVVQATTKGATRKDQSYLQCWVMSRAVCGQPVLDYLHSHDYDFTVMEKRAKGQKGAITNYAAFNGTYYRENDPSESKKTRSVTLGFRADKTVKDTSGKWDKDVYYAGIHFNKPLPDTITIDDVYNCFVGAKPVTIKPGKGIDMTCDYTKCVGEQVKVGF</sequence>
<evidence type="ECO:0000256" key="1">
    <source>
        <dbReference type="ARBA" id="ARBA00022670"/>
    </source>
</evidence>
<dbReference type="PANTHER" id="PTHR10127:SF780">
    <property type="entry name" value="METALLOENDOPEPTIDASE"/>
    <property type="match status" value="1"/>
</dbReference>
<keyword evidence="3 8" id="KW-0378">Hydrolase</keyword>
<evidence type="ECO:0000256" key="8">
    <source>
        <dbReference type="PROSITE-ProRule" id="PRU01211"/>
    </source>
</evidence>